<sequence>MQVEIKHLEAKNVAAFRLVGPWQETAPQGFARLSEWVERHQLAGDWLAIYYDNPEVVPPEQLRIDTGISVPDGFVLPLDSEGVEMRAIPGGTYGVAKVTVSDGDFSTPWLAFYDEWLPTSGYQRAEGPCFDHYLNDGSQSGIWEFLICVPLVKRSL</sequence>
<name>A0ACC5RRN1_ENTAG</name>
<reference evidence="1" key="1">
    <citation type="submission" date="2021-01" db="EMBL/GenBank/DDBJ databases">
        <title>Draft genome of Pantoea agglomerans Eh 335.</title>
        <authorList>
            <person name="Emsley S.A."/>
            <person name="Oline D.K."/>
            <person name="Saw J.H."/>
            <person name="Ushijima B."/>
            <person name="Videau P."/>
            <person name="Koyack M.J."/>
        </authorList>
    </citation>
    <scope>NUCLEOTIDE SEQUENCE</scope>
    <source>
        <strain evidence="1">Eh 335</strain>
    </source>
</reference>
<protein>
    <submittedName>
        <fullName evidence="1">DNA gyrase inhibitor SbmC</fullName>
    </submittedName>
</protein>
<dbReference type="EMBL" id="JAEOXF010000014">
    <property type="protein sequence ID" value="MBK4727310.1"/>
    <property type="molecule type" value="Genomic_DNA"/>
</dbReference>
<organism evidence="1 2">
    <name type="scientific">Enterobacter agglomerans</name>
    <name type="common">Erwinia herbicola</name>
    <name type="synonym">Pantoea agglomerans</name>
    <dbReference type="NCBI Taxonomy" id="549"/>
    <lineage>
        <taxon>Bacteria</taxon>
        <taxon>Pseudomonadati</taxon>
        <taxon>Pseudomonadota</taxon>
        <taxon>Gammaproteobacteria</taxon>
        <taxon>Enterobacterales</taxon>
        <taxon>Erwiniaceae</taxon>
        <taxon>Pantoea</taxon>
        <taxon>Pantoea agglomerans group</taxon>
    </lineage>
</organism>
<dbReference type="Proteomes" id="UP000633731">
    <property type="component" value="Unassembled WGS sequence"/>
</dbReference>
<keyword evidence="2" id="KW-1185">Reference proteome</keyword>
<comment type="caution">
    <text evidence="1">The sequence shown here is derived from an EMBL/GenBank/DDBJ whole genome shotgun (WGS) entry which is preliminary data.</text>
</comment>
<proteinExistence type="predicted"/>
<accession>A0ACC5RRN1</accession>
<evidence type="ECO:0000313" key="2">
    <source>
        <dbReference type="Proteomes" id="UP000633731"/>
    </source>
</evidence>
<evidence type="ECO:0000313" key="1">
    <source>
        <dbReference type="EMBL" id="MBK4727310.1"/>
    </source>
</evidence>
<gene>
    <name evidence="1" type="primary">sbmC</name>
    <name evidence="1" type="ORF">JJL49_18945</name>
</gene>